<dbReference type="PROSITE" id="PS00210">
    <property type="entry name" value="HEMOCYANIN_2"/>
    <property type="match status" value="1"/>
</dbReference>
<accession>A0A9D4U329</accession>
<evidence type="ECO:0000256" key="4">
    <source>
        <dbReference type="ARBA" id="ARBA00023002"/>
    </source>
</evidence>
<keyword evidence="4" id="KW-0560">Oxidoreductase</keyword>
<dbReference type="PRINTS" id="PR00092">
    <property type="entry name" value="TYROSINASE"/>
</dbReference>
<dbReference type="InterPro" id="IPR022739">
    <property type="entry name" value="Polyphenol_oxidase_cen"/>
</dbReference>
<dbReference type="PROSITE" id="PS00498">
    <property type="entry name" value="TYROSINASE_2"/>
    <property type="match status" value="1"/>
</dbReference>
<comment type="similarity">
    <text evidence="2">Belongs to the tyrosinase family.</text>
</comment>
<dbReference type="InterPro" id="IPR050316">
    <property type="entry name" value="Tyrosinase/Hemocyanin"/>
</dbReference>
<sequence>MASELDRTGTDLTNSTVLDAPLGGLIENGVHNGVHSWTGDPNLPLIQDMGTFTTAARDPIFYAHHSNVDRLWDKWKYDMPGGPRADHDDSDFLHAEFYFYDETASLVKVKVRDALDNSKLGVSYPTMAADKLWIHYKSPVTSKGSAIIAARAAGVATMGAAPQNGTIFLGSNFSAIVKTPSSPPPATSKATVLVIQAPSTWEPSTSSPPPTPSTATSLLMSSLILVTTCNELAFNMSLR</sequence>
<dbReference type="Pfam" id="PF12142">
    <property type="entry name" value="PPO1_DWL"/>
    <property type="match status" value="1"/>
</dbReference>
<evidence type="ECO:0000256" key="1">
    <source>
        <dbReference type="ARBA" id="ARBA00001973"/>
    </source>
</evidence>
<dbReference type="AlphaFoldDB" id="A0A9D4U329"/>
<dbReference type="Gene3D" id="1.10.1280.10">
    <property type="entry name" value="Di-copper center containing domain from catechol oxidase"/>
    <property type="match status" value="1"/>
</dbReference>
<dbReference type="PANTHER" id="PTHR11474">
    <property type="entry name" value="TYROSINASE FAMILY MEMBER"/>
    <property type="match status" value="1"/>
</dbReference>
<dbReference type="GO" id="GO:0004097">
    <property type="term" value="F:catechol oxidase activity"/>
    <property type="evidence" value="ECO:0007669"/>
    <property type="project" value="InterPro"/>
</dbReference>
<dbReference type="Pfam" id="PF00264">
    <property type="entry name" value="Tyrosinase"/>
    <property type="match status" value="1"/>
</dbReference>
<keyword evidence="5" id="KW-0186">Copper</keyword>
<gene>
    <name evidence="7" type="ORF">GOP47_0024480</name>
</gene>
<reference evidence="7" key="1">
    <citation type="submission" date="2021-01" db="EMBL/GenBank/DDBJ databases">
        <title>Adiantum capillus-veneris genome.</title>
        <authorList>
            <person name="Fang Y."/>
            <person name="Liao Q."/>
        </authorList>
    </citation>
    <scope>NUCLEOTIDE SEQUENCE</scope>
    <source>
        <strain evidence="7">H3</strain>
        <tissue evidence="7">Leaf</tissue>
    </source>
</reference>
<evidence type="ECO:0000259" key="6">
    <source>
        <dbReference type="PROSITE" id="PS00498"/>
    </source>
</evidence>
<feature type="domain" description="Tyrosinase copper-binding" evidence="6">
    <location>
        <begin position="58"/>
        <end position="69"/>
    </location>
</feature>
<keyword evidence="3" id="KW-0479">Metal-binding</keyword>
<dbReference type="EMBL" id="JABFUD020000024">
    <property type="protein sequence ID" value="KAI5060060.1"/>
    <property type="molecule type" value="Genomic_DNA"/>
</dbReference>
<evidence type="ECO:0000256" key="2">
    <source>
        <dbReference type="ARBA" id="ARBA00009928"/>
    </source>
</evidence>
<dbReference type="InterPro" id="IPR013788">
    <property type="entry name" value="Hemocyanin/hexamerin"/>
</dbReference>
<dbReference type="GO" id="GO:0046872">
    <property type="term" value="F:metal ion binding"/>
    <property type="evidence" value="ECO:0007669"/>
    <property type="project" value="UniProtKB-KW"/>
</dbReference>
<organism evidence="7 8">
    <name type="scientific">Adiantum capillus-veneris</name>
    <name type="common">Maidenhair fern</name>
    <dbReference type="NCBI Taxonomy" id="13818"/>
    <lineage>
        <taxon>Eukaryota</taxon>
        <taxon>Viridiplantae</taxon>
        <taxon>Streptophyta</taxon>
        <taxon>Embryophyta</taxon>
        <taxon>Tracheophyta</taxon>
        <taxon>Polypodiopsida</taxon>
        <taxon>Polypodiidae</taxon>
        <taxon>Polypodiales</taxon>
        <taxon>Pteridineae</taxon>
        <taxon>Pteridaceae</taxon>
        <taxon>Vittarioideae</taxon>
        <taxon>Adiantum</taxon>
    </lineage>
</organism>
<evidence type="ECO:0000313" key="7">
    <source>
        <dbReference type="EMBL" id="KAI5060060.1"/>
    </source>
</evidence>
<dbReference type="InterPro" id="IPR008922">
    <property type="entry name" value="Di-copper_centre_dom_sf"/>
</dbReference>
<dbReference type="SUPFAM" id="SSF48056">
    <property type="entry name" value="Di-copper centre-containing domain"/>
    <property type="match status" value="1"/>
</dbReference>
<protein>
    <recommendedName>
        <fullName evidence="6">Tyrosinase copper-binding domain-containing protein</fullName>
    </recommendedName>
</protein>
<dbReference type="InterPro" id="IPR002227">
    <property type="entry name" value="Tyrosinase_Cu-bd"/>
</dbReference>
<dbReference type="OrthoDB" id="6132182at2759"/>
<comment type="cofactor">
    <cofactor evidence="1">
        <name>Cu(2+)</name>
        <dbReference type="ChEBI" id="CHEBI:29036"/>
    </cofactor>
</comment>
<dbReference type="Proteomes" id="UP000886520">
    <property type="component" value="Chromosome 24"/>
</dbReference>
<evidence type="ECO:0000313" key="8">
    <source>
        <dbReference type="Proteomes" id="UP000886520"/>
    </source>
</evidence>
<proteinExistence type="inferred from homology"/>
<evidence type="ECO:0000256" key="3">
    <source>
        <dbReference type="ARBA" id="ARBA00022723"/>
    </source>
</evidence>
<keyword evidence="8" id="KW-1185">Reference proteome</keyword>
<comment type="caution">
    <text evidence="7">The sequence shown here is derived from an EMBL/GenBank/DDBJ whole genome shotgun (WGS) entry which is preliminary data.</text>
</comment>
<dbReference type="PANTHER" id="PTHR11474:SF76">
    <property type="entry name" value="SHKT DOMAIN-CONTAINING PROTEIN"/>
    <property type="match status" value="1"/>
</dbReference>
<evidence type="ECO:0000256" key="5">
    <source>
        <dbReference type="ARBA" id="ARBA00023008"/>
    </source>
</evidence>
<name>A0A9D4U329_ADICA</name>